<dbReference type="Pfam" id="PF17921">
    <property type="entry name" value="Integrase_H2C2"/>
    <property type="match status" value="1"/>
</dbReference>
<reference evidence="3 4" key="1">
    <citation type="submission" date="2024-11" db="EMBL/GenBank/DDBJ databases">
        <title>Chromosome-level genome assembly of the freshwater bivalve Anodonta woodiana.</title>
        <authorList>
            <person name="Chen X."/>
        </authorList>
    </citation>
    <scope>NUCLEOTIDE SEQUENCE [LARGE SCALE GENOMIC DNA]</scope>
    <source>
        <strain evidence="3">MN2024</strain>
        <tissue evidence="3">Gills</tissue>
    </source>
</reference>
<dbReference type="InterPro" id="IPR036397">
    <property type="entry name" value="RNaseH_sf"/>
</dbReference>
<organism evidence="3 4">
    <name type="scientific">Sinanodonta woodiana</name>
    <name type="common">Chinese pond mussel</name>
    <name type="synonym">Anodonta woodiana</name>
    <dbReference type="NCBI Taxonomy" id="1069815"/>
    <lineage>
        <taxon>Eukaryota</taxon>
        <taxon>Metazoa</taxon>
        <taxon>Spiralia</taxon>
        <taxon>Lophotrochozoa</taxon>
        <taxon>Mollusca</taxon>
        <taxon>Bivalvia</taxon>
        <taxon>Autobranchia</taxon>
        <taxon>Heteroconchia</taxon>
        <taxon>Palaeoheterodonta</taxon>
        <taxon>Unionida</taxon>
        <taxon>Unionoidea</taxon>
        <taxon>Unionidae</taxon>
        <taxon>Unioninae</taxon>
        <taxon>Sinanodonta</taxon>
    </lineage>
</organism>
<proteinExistence type="predicted"/>
<protein>
    <recommendedName>
        <fullName evidence="2">Integrase zinc-binding domain-containing protein</fullName>
    </recommendedName>
</protein>
<dbReference type="Proteomes" id="UP001634394">
    <property type="component" value="Unassembled WGS sequence"/>
</dbReference>
<keyword evidence="1" id="KW-0175">Coiled coil</keyword>
<evidence type="ECO:0000256" key="1">
    <source>
        <dbReference type="SAM" id="Coils"/>
    </source>
</evidence>
<gene>
    <name evidence="3" type="ORF">ACJMK2_015539</name>
</gene>
<evidence type="ECO:0000313" key="3">
    <source>
        <dbReference type="EMBL" id="KAL3851837.1"/>
    </source>
</evidence>
<accession>A0ABD3UQP0</accession>
<dbReference type="SUPFAM" id="SSF53098">
    <property type="entry name" value="Ribonuclease H-like"/>
    <property type="match status" value="1"/>
</dbReference>
<dbReference type="PANTHER" id="PTHR46888">
    <property type="entry name" value="ZINC KNUCKLE DOMAINCONTAINING PROTEIN-RELATED"/>
    <property type="match status" value="1"/>
</dbReference>
<dbReference type="AlphaFoldDB" id="A0ABD3UQP0"/>
<dbReference type="EMBL" id="JBJQND010000015">
    <property type="protein sequence ID" value="KAL3851837.1"/>
    <property type="molecule type" value="Genomic_DNA"/>
</dbReference>
<feature type="coiled-coil region" evidence="1">
    <location>
        <begin position="3"/>
        <end position="30"/>
    </location>
</feature>
<dbReference type="InterPro" id="IPR012337">
    <property type="entry name" value="RNaseH-like_sf"/>
</dbReference>
<dbReference type="Gene3D" id="3.30.420.10">
    <property type="entry name" value="Ribonuclease H-like superfamily/Ribonuclease H"/>
    <property type="match status" value="1"/>
</dbReference>
<dbReference type="Gene3D" id="1.10.340.70">
    <property type="match status" value="1"/>
</dbReference>
<sequence>MEREKLRLEMKRLEIELERVKRQEIVTEKTSSMPFKVKLQAYDHERGEDIVTFLAEFESIAKHAKWSDELKVLQLRTLLTGEAIYAATQACGNYLELRKGLINRFGKRPHEHFATLVSLTRESTETYRGLMARIDQHIKRFMDDRDPVICLCEELFLKALPQEQAQLIRRNKGCSPIVEAAEDYIPANVHHRWQKNEAHPNKMTSPTRRIDKCYRCRQWRHIARHYPTDDMKHRGNPATCFVKPSIGERLISETVCVHGREIMFVKDTGSDMTLIREDLVYKSYKMEGHKVTLYTAVGQPFIAQLAVVDIDTTYYKGQAQVGLVSNLATEALMGMDILSTKGSFVFVPVSMVKELDNESTVENIDQCEDEDTDKHKDIEVDKRSAVNVDMLMKPQLADSSLQSIRMTSFASREEAKEEPMSFFWEKDILRRNSQSGDGSCGEKPSAVPRGLRKMVMELAQDRPLPGPLCSEKTKERILQSLCWHGMFSDVKSYRSSCHKCHMTAKGTANEQESMVCLPVTTTPYHLQANGKVECVNGTLKSMLRKLCTDSKNEWDEMLPFLLFAYREVPQEGSGFASFGMLYGWSVRGPMKLLQVLFTGEGDVRNSTVEYVVKLHEKWADIGFLVKDNLLDHPKELKALYDCHAKTREFSPWMERFGHV</sequence>
<dbReference type="InterPro" id="IPR041588">
    <property type="entry name" value="Integrase_H2C2"/>
</dbReference>
<evidence type="ECO:0000259" key="2">
    <source>
        <dbReference type="Pfam" id="PF17921"/>
    </source>
</evidence>
<comment type="caution">
    <text evidence="3">The sequence shown here is derived from an EMBL/GenBank/DDBJ whole genome shotgun (WGS) entry which is preliminary data.</text>
</comment>
<dbReference type="PANTHER" id="PTHR46888:SF1">
    <property type="entry name" value="RIBONUCLEASE H"/>
    <property type="match status" value="1"/>
</dbReference>
<dbReference type="SUPFAM" id="SSF50630">
    <property type="entry name" value="Acid proteases"/>
    <property type="match status" value="1"/>
</dbReference>
<evidence type="ECO:0000313" key="4">
    <source>
        <dbReference type="Proteomes" id="UP001634394"/>
    </source>
</evidence>
<dbReference type="InterPro" id="IPR021109">
    <property type="entry name" value="Peptidase_aspartic_dom_sf"/>
</dbReference>
<dbReference type="Gene3D" id="2.40.70.10">
    <property type="entry name" value="Acid Proteases"/>
    <property type="match status" value="1"/>
</dbReference>
<keyword evidence="4" id="KW-1185">Reference proteome</keyword>
<feature type="domain" description="Integrase zinc-binding" evidence="2">
    <location>
        <begin position="447"/>
        <end position="503"/>
    </location>
</feature>
<name>A0ABD3UQP0_SINWO</name>